<evidence type="ECO:0000256" key="1">
    <source>
        <dbReference type="SAM" id="MobiDB-lite"/>
    </source>
</evidence>
<feature type="chain" id="PRO_5017720747" evidence="2">
    <location>
        <begin position="22"/>
        <end position="99"/>
    </location>
</feature>
<evidence type="ECO:0000313" key="4">
    <source>
        <dbReference type="Proteomes" id="UP000256310"/>
    </source>
</evidence>
<feature type="compositionally biased region" description="Polar residues" evidence="1">
    <location>
        <begin position="24"/>
        <end position="35"/>
    </location>
</feature>
<accession>A0A3D9FEK4</accession>
<gene>
    <name evidence="3" type="ORF">DFR46_1236</name>
</gene>
<evidence type="ECO:0000256" key="2">
    <source>
        <dbReference type="SAM" id="SignalP"/>
    </source>
</evidence>
<name>A0A3D9FEK4_9SPHN</name>
<evidence type="ECO:0000313" key="3">
    <source>
        <dbReference type="EMBL" id="RED16219.1"/>
    </source>
</evidence>
<keyword evidence="2" id="KW-0732">Signal</keyword>
<feature type="signal peptide" evidence="2">
    <location>
        <begin position="1"/>
        <end position="21"/>
    </location>
</feature>
<keyword evidence="4" id="KW-1185">Reference proteome</keyword>
<reference evidence="3 4" key="1">
    <citation type="submission" date="2018-07" db="EMBL/GenBank/DDBJ databases">
        <title>Genomic Encyclopedia of Type Strains, Phase IV (KMG-IV): sequencing the most valuable type-strain genomes for metagenomic binning, comparative biology and taxonomic classification.</title>
        <authorList>
            <person name="Goeker M."/>
        </authorList>
    </citation>
    <scope>NUCLEOTIDE SEQUENCE [LARGE SCALE GENOMIC DNA]</scope>
    <source>
        <strain evidence="3 4">DSM 26725</strain>
    </source>
</reference>
<feature type="region of interest" description="Disordered" evidence="1">
    <location>
        <begin position="22"/>
        <end position="45"/>
    </location>
</feature>
<dbReference type="Proteomes" id="UP000256310">
    <property type="component" value="Unassembled WGS sequence"/>
</dbReference>
<dbReference type="EMBL" id="QRDP01000004">
    <property type="protein sequence ID" value="RED16219.1"/>
    <property type="molecule type" value="Genomic_DNA"/>
</dbReference>
<sequence length="99" mass="10071">MKKTMIVAFSMPAIIELSACASEETASTDSETIETSADGAYDADPSVDAGELIADEAPQADAGDGTRLSIGPDGARLDVESDNIDASVGNGEDSVAVEF</sequence>
<protein>
    <submittedName>
        <fullName evidence="3">Uncharacterized protein</fullName>
    </submittedName>
</protein>
<proteinExistence type="predicted"/>
<dbReference type="RefSeq" id="WP_147297630.1">
    <property type="nucleotide sequence ID" value="NZ_QRDP01000004.1"/>
</dbReference>
<organism evidence="3 4">
    <name type="scientific">Parasphingopyxis lamellibrachiae</name>
    <dbReference type="NCBI Taxonomy" id="680125"/>
    <lineage>
        <taxon>Bacteria</taxon>
        <taxon>Pseudomonadati</taxon>
        <taxon>Pseudomonadota</taxon>
        <taxon>Alphaproteobacteria</taxon>
        <taxon>Sphingomonadales</taxon>
        <taxon>Sphingomonadaceae</taxon>
        <taxon>Parasphingopyxis</taxon>
    </lineage>
</organism>
<dbReference type="AlphaFoldDB" id="A0A3D9FEK4"/>
<comment type="caution">
    <text evidence="3">The sequence shown here is derived from an EMBL/GenBank/DDBJ whole genome shotgun (WGS) entry which is preliminary data.</text>
</comment>